<keyword evidence="1" id="KW-0812">Transmembrane</keyword>
<feature type="transmembrane region" description="Helical" evidence="1">
    <location>
        <begin position="120"/>
        <end position="136"/>
    </location>
</feature>
<keyword evidence="3" id="KW-1185">Reference proteome</keyword>
<evidence type="ECO:0000256" key="1">
    <source>
        <dbReference type="SAM" id="Phobius"/>
    </source>
</evidence>
<dbReference type="PANTHER" id="PTHR34368:SF1">
    <property type="entry name" value="OS01G0962200 PROTEIN"/>
    <property type="match status" value="1"/>
</dbReference>
<protein>
    <recommendedName>
        <fullName evidence="4">Ceramidase</fullName>
    </recommendedName>
</protein>
<sequence>MHLPTLSAQRLRWLLATAVAVFLGLACGLPPLAQAPHYHAFADQRAWAGLPCALDVLSNAAFVLVALWGAWALHGPQARRLPATPRALAALCFAGLALTGGLSAWYHGAPHDATLWWDRFGMLWAFAGLLGLAVHARVDARAAWAVAAAVLLGGVAALQAWTATGNLLPWAVLQGGGVLVLLGLACVAPLPGALPVRWGAVVVVYAVAKALEAGDAAVFAATQMWVSGHSLKHVVAAAAALPLMMALRPRRVGREGTIASLPLRTAKAFNIQRGSAR</sequence>
<keyword evidence="1" id="KW-1133">Transmembrane helix</keyword>
<proteinExistence type="predicted"/>
<gene>
    <name evidence="2" type="ORF">SAMN04489707_10276</name>
</gene>
<dbReference type="Proteomes" id="UP000183656">
    <property type="component" value="Unassembled WGS sequence"/>
</dbReference>
<feature type="transmembrane region" description="Helical" evidence="1">
    <location>
        <begin position="167"/>
        <end position="190"/>
    </location>
</feature>
<dbReference type="PANTHER" id="PTHR34368">
    <property type="entry name" value="OS01G0962200 PROTEIN"/>
    <property type="match status" value="1"/>
</dbReference>
<accession>A0A1I7JJ75</accession>
<feature type="transmembrane region" description="Helical" evidence="1">
    <location>
        <begin position="87"/>
        <end position="108"/>
    </location>
</feature>
<dbReference type="EMBL" id="FPBX01000027">
    <property type="protein sequence ID" value="SFU85198.1"/>
    <property type="molecule type" value="Genomic_DNA"/>
</dbReference>
<evidence type="ECO:0000313" key="3">
    <source>
        <dbReference type="Proteomes" id="UP000183656"/>
    </source>
</evidence>
<dbReference type="AlphaFoldDB" id="A0A1I7JJ75"/>
<dbReference type="RefSeq" id="WP_054256640.1">
    <property type="nucleotide sequence ID" value="NZ_CYIG01000022.1"/>
</dbReference>
<reference evidence="2 3" key="1">
    <citation type="submission" date="2016-10" db="EMBL/GenBank/DDBJ databases">
        <authorList>
            <person name="de Groot N.N."/>
        </authorList>
    </citation>
    <scope>NUCLEOTIDE SEQUENCE [LARGE SCALE GENOMIC DNA]</scope>
    <source>
        <strain evidence="2 3">R-24608</strain>
    </source>
</reference>
<evidence type="ECO:0000313" key="2">
    <source>
        <dbReference type="EMBL" id="SFU85198.1"/>
    </source>
</evidence>
<dbReference type="STRING" id="343013.SAMN04489707_10276"/>
<keyword evidence="1" id="KW-0472">Membrane</keyword>
<evidence type="ECO:0008006" key="4">
    <source>
        <dbReference type="Google" id="ProtNLM"/>
    </source>
</evidence>
<feature type="transmembrane region" description="Helical" evidence="1">
    <location>
        <begin position="12"/>
        <end position="33"/>
    </location>
</feature>
<dbReference type="OrthoDB" id="6088058at2"/>
<feature type="transmembrane region" description="Helical" evidence="1">
    <location>
        <begin position="143"/>
        <end position="161"/>
    </location>
</feature>
<organism evidence="2 3">
    <name type="scientific">Paenacidovorax caeni</name>
    <dbReference type="NCBI Taxonomy" id="343013"/>
    <lineage>
        <taxon>Bacteria</taxon>
        <taxon>Pseudomonadati</taxon>
        <taxon>Pseudomonadota</taxon>
        <taxon>Betaproteobacteria</taxon>
        <taxon>Burkholderiales</taxon>
        <taxon>Comamonadaceae</taxon>
        <taxon>Paenacidovorax</taxon>
    </lineage>
</organism>
<name>A0A1I7JJ75_9BURK</name>
<feature type="transmembrane region" description="Helical" evidence="1">
    <location>
        <begin position="53"/>
        <end position="75"/>
    </location>
</feature>